<dbReference type="AlphaFoldDB" id="A0A8J4TCT7"/>
<dbReference type="PANTHER" id="PTHR22917:SF3">
    <property type="entry name" value="VITRONECTIN"/>
    <property type="match status" value="1"/>
</dbReference>
<feature type="signal peptide" evidence="9">
    <location>
        <begin position="1"/>
        <end position="16"/>
    </location>
</feature>
<dbReference type="InterPro" id="IPR036375">
    <property type="entry name" value="Hemopexin-like_dom_sf"/>
</dbReference>
<dbReference type="PROSITE" id="PS00524">
    <property type="entry name" value="SMB_1"/>
    <property type="match status" value="1"/>
</dbReference>
<dbReference type="PROSITE" id="PS50958">
    <property type="entry name" value="SMB_2"/>
    <property type="match status" value="1"/>
</dbReference>
<feature type="repeat" description="Hemopexin" evidence="7">
    <location>
        <begin position="198"/>
        <end position="258"/>
    </location>
</feature>
<organism evidence="11 12">
    <name type="scientific">Clarias magur</name>
    <name type="common">Asian catfish</name>
    <name type="synonym">Macropteronotus magur</name>
    <dbReference type="NCBI Taxonomy" id="1594786"/>
    <lineage>
        <taxon>Eukaryota</taxon>
        <taxon>Metazoa</taxon>
        <taxon>Chordata</taxon>
        <taxon>Craniata</taxon>
        <taxon>Vertebrata</taxon>
        <taxon>Euteleostomi</taxon>
        <taxon>Actinopterygii</taxon>
        <taxon>Neopterygii</taxon>
        <taxon>Teleostei</taxon>
        <taxon>Ostariophysi</taxon>
        <taxon>Siluriformes</taxon>
        <taxon>Clariidae</taxon>
        <taxon>Clarias</taxon>
    </lineage>
</organism>
<sequence length="409" mass="46395">MKLVLLFLLSVATSFAAEESCVGRCISGFDPGQKCQCDNLCKYYGSCCLDYDTTCRRKISRGDVFDLPEETANFSVIASGALEKPTSAPLPPSLSSDQEAEICSGKSFDAFLQTKNGSIYAFRGEYFYELDEKSVMPGYPKLIKDTWGIPGPIDAAFTRINCQSKSYIFKGNKYWRFDGDVLDEDYPRNISLGFENMPDDVDAAFAIPAAGYKKKEKVYFFKGDQYYQYEFKHQPSHGDCVRMTKASPSILFTSYTNLHCDYNWDDMFSSLFPDFSGHHKWPRSIDRDWVGIKPPLDAAMVGRLSMTSTSSSTSAASPPVPPGRRGKSRGSRRRKGKGRLSRHSDFWDDFALDYEEKYFGAEGRGRGRKKGRGRRPSLFDYDYDETDYTDVEQVQEKATPVQKVYFFQN</sequence>
<dbReference type="Gene3D" id="4.10.410.20">
    <property type="match status" value="1"/>
</dbReference>
<evidence type="ECO:0000256" key="7">
    <source>
        <dbReference type="PROSITE-ProRule" id="PRU01011"/>
    </source>
</evidence>
<evidence type="ECO:0000256" key="6">
    <source>
        <dbReference type="ARBA" id="ARBA00023180"/>
    </source>
</evidence>
<feature type="repeat" description="Hemopexin" evidence="7">
    <location>
        <begin position="105"/>
        <end position="149"/>
    </location>
</feature>
<dbReference type="PANTHER" id="PTHR22917">
    <property type="entry name" value="HEMOPEXIN DOMAIN-CONTAINING PROTEIN"/>
    <property type="match status" value="1"/>
</dbReference>
<dbReference type="GO" id="GO:0030247">
    <property type="term" value="F:polysaccharide binding"/>
    <property type="evidence" value="ECO:0007669"/>
    <property type="project" value="InterPro"/>
</dbReference>
<reference evidence="11" key="1">
    <citation type="submission" date="2020-07" db="EMBL/GenBank/DDBJ databases">
        <title>Clarias magur genome sequencing, assembly and annotation.</title>
        <authorList>
            <person name="Kushwaha B."/>
            <person name="Kumar R."/>
            <person name="Das P."/>
            <person name="Joshi C.G."/>
            <person name="Kumar D."/>
            <person name="Nagpure N.S."/>
            <person name="Pandey M."/>
            <person name="Agarwal S."/>
            <person name="Srivastava S."/>
            <person name="Singh M."/>
            <person name="Sahoo L."/>
            <person name="Jayasankar P."/>
            <person name="Meher P.K."/>
            <person name="Koringa P.G."/>
            <person name="Iquebal M.A."/>
            <person name="Das S.P."/>
            <person name="Bit A."/>
            <person name="Patnaik S."/>
            <person name="Patel N."/>
            <person name="Shah T.M."/>
            <person name="Hinsu A."/>
            <person name="Jena J.K."/>
        </authorList>
    </citation>
    <scope>NUCLEOTIDE SEQUENCE</scope>
    <source>
        <strain evidence="11">CIFAMagur01</strain>
        <tissue evidence="11">Testis</tissue>
    </source>
</reference>
<dbReference type="GO" id="GO:0005615">
    <property type="term" value="C:extracellular space"/>
    <property type="evidence" value="ECO:0007669"/>
    <property type="project" value="TreeGrafter"/>
</dbReference>
<evidence type="ECO:0000256" key="1">
    <source>
        <dbReference type="ARBA" id="ARBA00004613"/>
    </source>
</evidence>
<dbReference type="Pfam" id="PF00045">
    <property type="entry name" value="Hemopexin"/>
    <property type="match status" value="2"/>
</dbReference>
<dbReference type="SUPFAM" id="SSF90188">
    <property type="entry name" value="Somatomedin B domain"/>
    <property type="match status" value="1"/>
</dbReference>
<keyword evidence="4" id="KW-0677">Repeat</keyword>
<dbReference type="InterPro" id="IPR051298">
    <property type="entry name" value="Heme_transport/Cell_adhesion"/>
</dbReference>
<dbReference type="SUPFAM" id="SSF50923">
    <property type="entry name" value="Hemopexin-like domain"/>
    <property type="match status" value="1"/>
</dbReference>
<evidence type="ECO:0000256" key="3">
    <source>
        <dbReference type="ARBA" id="ARBA00022729"/>
    </source>
</evidence>
<feature type="region of interest" description="Disordered" evidence="8">
    <location>
        <begin position="307"/>
        <end position="339"/>
    </location>
</feature>
<dbReference type="InterPro" id="IPR020436">
    <property type="entry name" value="SMB_chordata"/>
</dbReference>
<evidence type="ECO:0000256" key="4">
    <source>
        <dbReference type="ARBA" id="ARBA00022737"/>
    </source>
</evidence>
<dbReference type="Proteomes" id="UP000727407">
    <property type="component" value="Unassembled WGS sequence"/>
</dbReference>
<evidence type="ECO:0000256" key="2">
    <source>
        <dbReference type="ARBA" id="ARBA00022525"/>
    </source>
</evidence>
<evidence type="ECO:0000256" key="9">
    <source>
        <dbReference type="SAM" id="SignalP"/>
    </source>
</evidence>
<dbReference type="InterPro" id="IPR018486">
    <property type="entry name" value="Hemopexin_CS"/>
</dbReference>
<evidence type="ECO:0000313" key="11">
    <source>
        <dbReference type="EMBL" id="KAF5894461.1"/>
    </source>
</evidence>
<dbReference type="GO" id="GO:0005044">
    <property type="term" value="F:scavenger receptor activity"/>
    <property type="evidence" value="ECO:0007669"/>
    <property type="project" value="InterPro"/>
</dbReference>
<dbReference type="OrthoDB" id="9898692at2759"/>
<comment type="subcellular location">
    <subcellularLocation>
        <location evidence="1">Secreted</location>
    </subcellularLocation>
</comment>
<dbReference type="InterPro" id="IPR018487">
    <property type="entry name" value="Hemopexin-like_repeat"/>
</dbReference>
<proteinExistence type="predicted"/>
<dbReference type="Pfam" id="PF01033">
    <property type="entry name" value="Somatomedin_B"/>
    <property type="match status" value="1"/>
</dbReference>
<dbReference type="InterPro" id="IPR000585">
    <property type="entry name" value="Hemopexin-like_dom"/>
</dbReference>
<evidence type="ECO:0000259" key="10">
    <source>
        <dbReference type="PROSITE" id="PS50958"/>
    </source>
</evidence>
<dbReference type="GO" id="GO:0050840">
    <property type="term" value="F:extracellular matrix binding"/>
    <property type="evidence" value="ECO:0007669"/>
    <property type="project" value="TreeGrafter"/>
</dbReference>
<evidence type="ECO:0000256" key="8">
    <source>
        <dbReference type="SAM" id="MobiDB-lite"/>
    </source>
</evidence>
<dbReference type="Gene3D" id="2.110.10.10">
    <property type="entry name" value="Hemopexin-like domain"/>
    <property type="match status" value="1"/>
</dbReference>
<keyword evidence="3 9" id="KW-0732">Signal</keyword>
<feature type="non-terminal residue" evidence="11">
    <location>
        <position position="409"/>
    </location>
</feature>
<keyword evidence="5" id="KW-1015">Disulfide bond</keyword>
<keyword evidence="12" id="KW-1185">Reference proteome</keyword>
<dbReference type="GO" id="GO:0006955">
    <property type="term" value="P:immune response"/>
    <property type="evidence" value="ECO:0007669"/>
    <property type="project" value="InterPro"/>
</dbReference>
<evidence type="ECO:0000313" key="12">
    <source>
        <dbReference type="Proteomes" id="UP000727407"/>
    </source>
</evidence>
<accession>A0A8J4TCT7</accession>
<dbReference type="GO" id="GO:0007160">
    <property type="term" value="P:cell-matrix adhesion"/>
    <property type="evidence" value="ECO:0007669"/>
    <property type="project" value="TreeGrafter"/>
</dbReference>
<protein>
    <submittedName>
        <fullName evidence="11">Vitronectin-like</fullName>
    </submittedName>
</protein>
<feature type="domain" description="SMB" evidence="10">
    <location>
        <begin position="17"/>
        <end position="60"/>
    </location>
</feature>
<feature type="repeat" description="Hemopexin" evidence="7">
    <location>
        <begin position="150"/>
        <end position="197"/>
    </location>
</feature>
<dbReference type="GO" id="GO:0033627">
    <property type="term" value="P:cell adhesion mediated by integrin"/>
    <property type="evidence" value="ECO:0007669"/>
    <property type="project" value="TreeGrafter"/>
</dbReference>
<dbReference type="PROSITE" id="PS51642">
    <property type="entry name" value="HEMOPEXIN_2"/>
    <property type="match status" value="3"/>
</dbReference>
<dbReference type="SMART" id="SM00201">
    <property type="entry name" value="SO"/>
    <property type="match status" value="1"/>
</dbReference>
<dbReference type="PRINTS" id="PR00022">
    <property type="entry name" value="SOMATOMEDINB"/>
</dbReference>
<feature type="compositionally biased region" description="Basic residues" evidence="8">
    <location>
        <begin position="324"/>
        <end position="339"/>
    </location>
</feature>
<evidence type="ECO:0000256" key="5">
    <source>
        <dbReference type="ARBA" id="ARBA00023157"/>
    </source>
</evidence>
<feature type="compositionally biased region" description="Low complexity" evidence="8">
    <location>
        <begin position="307"/>
        <end position="317"/>
    </location>
</feature>
<dbReference type="EMBL" id="QNUK01000374">
    <property type="protein sequence ID" value="KAF5894461.1"/>
    <property type="molecule type" value="Genomic_DNA"/>
</dbReference>
<comment type="caution">
    <text evidence="11">The sequence shown here is derived from an EMBL/GenBank/DDBJ whole genome shotgun (WGS) entry which is preliminary data.</text>
</comment>
<dbReference type="PROSITE" id="PS00024">
    <property type="entry name" value="HEMOPEXIN"/>
    <property type="match status" value="1"/>
</dbReference>
<keyword evidence="6" id="KW-0325">Glycoprotein</keyword>
<dbReference type="CDD" id="cd00094">
    <property type="entry name" value="HX"/>
    <property type="match status" value="1"/>
</dbReference>
<dbReference type="GO" id="GO:0005178">
    <property type="term" value="F:integrin binding"/>
    <property type="evidence" value="ECO:0007669"/>
    <property type="project" value="TreeGrafter"/>
</dbReference>
<keyword evidence="2" id="KW-0964">Secreted</keyword>
<dbReference type="InterPro" id="IPR001212">
    <property type="entry name" value="Somatomedin_B_dom"/>
</dbReference>
<feature type="chain" id="PRO_5035214838" evidence="9">
    <location>
        <begin position="17"/>
        <end position="409"/>
    </location>
</feature>
<dbReference type="SMART" id="SM00120">
    <property type="entry name" value="HX"/>
    <property type="match status" value="3"/>
</dbReference>
<name>A0A8J4TCT7_CLAMG</name>
<gene>
    <name evidence="11" type="primary">vtnb</name>
    <name evidence="11" type="ORF">DAT39_015869</name>
</gene>
<dbReference type="InterPro" id="IPR036024">
    <property type="entry name" value="Somatomedin_B-like_dom_sf"/>
</dbReference>